<evidence type="ECO:0000313" key="2">
    <source>
        <dbReference type="EMBL" id="BAU46946.1"/>
    </source>
</evidence>
<dbReference type="InterPro" id="IPR004143">
    <property type="entry name" value="BPL_LPL_catalytic"/>
</dbReference>
<reference evidence="2 3" key="1">
    <citation type="submission" date="2015-08" db="EMBL/GenBank/DDBJ databases">
        <title>Complete genome sequence of Sulfurifustis variabilis.</title>
        <authorList>
            <person name="Miura A."/>
            <person name="Kojima H."/>
            <person name="Fukui M."/>
        </authorList>
    </citation>
    <scope>NUCLEOTIDE SEQUENCE [LARGE SCALE GENOMIC DNA]</scope>
    <source>
        <strain evidence="3">skN76</strain>
    </source>
</reference>
<gene>
    <name evidence="2" type="ORF">SVA_0364</name>
</gene>
<name>A0A1B4V0H4_9GAMM</name>
<dbReference type="InterPro" id="IPR050664">
    <property type="entry name" value="Octanoyltrans_LipM/LipL"/>
</dbReference>
<sequence length="508" mass="55442">MERARLSRTPLAVFEAGLDDGAAHTVHDAAQRAASRTTAWLRFHRYRPCASLGRHEVAGHAIRAGWCSEQGIGVVRRESGGTAVFLDPDQLCLTLTFPRPPGGAALAWLPRLARAVAASLARLGLGARYAPPHEIEVAGRRLAFVFLDAGRASVLFHAFLHLRADVETHLRALRMPLEKLSPRGMQTARDRIATLDGSGIRREDAITALADGLKALGFAPAPVSPPEWLHPTVGRSLPVRADEDWSHELDAWQHGFITVPGGVLHARVRQDAASGRIARLELAGSAHVHPSNAFSALSASLRGATLESLDERIARACARTKYEFLGFTAADLGRLIRRALWRQREEAAFALDRRAANTLMVHGPLSAGQVVTVAGALLVPYCAKPTWCKWRHRDGCPECGRCEAGEAYRLARALGLRVHTITSYEHLRETLARLAGNGVRAYVGMCCHHFYIKRARAFEEAGMPALLLDIGGSNCYELRQEEAAYAGRFAAQARIDVAVLRNVLAARR</sequence>
<dbReference type="SUPFAM" id="SSF55681">
    <property type="entry name" value="Class II aaRS and biotin synthetases"/>
    <property type="match status" value="1"/>
</dbReference>
<dbReference type="InterPro" id="IPR045864">
    <property type="entry name" value="aa-tRNA-synth_II/BPL/LPL"/>
</dbReference>
<feature type="domain" description="BPL/LPL catalytic" evidence="1">
    <location>
        <begin position="35"/>
        <end position="221"/>
    </location>
</feature>
<evidence type="ECO:0000313" key="3">
    <source>
        <dbReference type="Proteomes" id="UP000218899"/>
    </source>
</evidence>
<dbReference type="GO" id="GO:0016874">
    <property type="term" value="F:ligase activity"/>
    <property type="evidence" value="ECO:0007669"/>
    <property type="project" value="UniProtKB-KW"/>
</dbReference>
<dbReference type="Gene3D" id="3.30.390.50">
    <property type="entry name" value="CO dehydrogenase flavoprotein, C-terminal domain"/>
    <property type="match status" value="1"/>
</dbReference>
<dbReference type="PROSITE" id="PS51733">
    <property type="entry name" value="BPL_LPL_CATALYTIC"/>
    <property type="match status" value="1"/>
</dbReference>
<organism evidence="2 3">
    <name type="scientific">Sulfurifustis variabilis</name>
    <dbReference type="NCBI Taxonomy" id="1675686"/>
    <lineage>
        <taxon>Bacteria</taxon>
        <taxon>Pseudomonadati</taxon>
        <taxon>Pseudomonadota</taxon>
        <taxon>Gammaproteobacteria</taxon>
        <taxon>Acidiferrobacterales</taxon>
        <taxon>Acidiferrobacteraceae</taxon>
        <taxon>Sulfurifustis</taxon>
    </lineage>
</organism>
<dbReference type="RefSeq" id="WP_096457943.1">
    <property type="nucleotide sequence ID" value="NZ_AP014936.1"/>
</dbReference>
<proteinExistence type="predicted"/>
<dbReference type="AlphaFoldDB" id="A0A1B4V0H4"/>
<dbReference type="InterPro" id="IPR002829">
    <property type="entry name" value="DUF116"/>
</dbReference>
<dbReference type="PANTHER" id="PTHR43679:SF2">
    <property type="entry name" value="OCTANOYL-[GCVH]:PROTEIN N-OCTANOYLTRANSFERASE"/>
    <property type="match status" value="1"/>
</dbReference>
<dbReference type="EMBL" id="AP014936">
    <property type="protein sequence ID" value="BAU46946.1"/>
    <property type="molecule type" value="Genomic_DNA"/>
</dbReference>
<dbReference type="Proteomes" id="UP000218899">
    <property type="component" value="Chromosome"/>
</dbReference>
<dbReference type="Pfam" id="PF01976">
    <property type="entry name" value="DUF116"/>
    <property type="match status" value="1"/>
</dbReference>
<dbReference type="Gene3D" id="3.30.930.10">
    <property type="entry name" value="Bira Bifunctional Protein, Domain 2"/>
    <property type="match status" value="1"/>
</dbReference>
<accession>A0A1B4V0H4</accession>
<dbReference type="KEGG" id="sva:SVA_0364"/>
<dbReference type="PANTHER" id="PTHR43679">
    <property type="entry name" value="OCTANOYLTRANSFERASE LIPM-RELATED"/>
    <property type="match status" value="1"/>
</dbReference>
<dbReference type="OrthoDB" id="9787898at2"/>
<keyword evidence="3" id="KW-1185">Reference proteome</keyword>
<evidence type="ECO:0000259" key="1">
    <source>
        <dbReference type="PROSITE" id="PS51733"/>
    </source>
</evidence>
<dbReference type="Pfam" id="PF21948">
    <property type="entry name" value="LplA-B_cat"/>
    <property type="match status" value="1"/>
</dbReference>
<keyword evidence="2" id="KW-0436">Ligase</keyword>
<protein>
    <submittedName>
        <fullName evidence="2">Lipoate--protein ligase</fullName>
    </submittedName>
</protein>